<feature type="domain" description="AsmA" evidence="2">
    <location>
        <begin position="2"/>
        <end position="594"/>
    </location>
</feature>
<dbReference type="RefSeq" id="WP_244787105.1">
    <property type="nucleotide sequence ID" value="NZ_CP091508.1"/>
</dbReference>
<evidence type="ECO:0000259" key="2">
    <source>
        <dbReference type="Pfam" id="PF05170"/>
    </source>
</evidence>
<dbReference type="Proteomes" id="UP000829817">
    <property type="component" value="Chromosome"/>
</dbReference>
<keyword evidence="4" id="KW-1185">Reference proteome</keyword>
<feature type="compositionally biased region" description="Polar residues" evidence="1">
    <location>
        <begin position="167"/>
        <end position="176"/>
    </location>
</feature>
<dbReference type="Pfam" id="PF05170">
    <property type="entry name" value="AsmA"/>
    <property type="match status" value="1"/>
</dbReference>
<gene>
    <name evidence="3" type="ORF">LVJ83_05560</name>
</gene>
<feature type="region of interest" description="Disordered" evidence="1">
    <location>
        <begin position="162"/>
        <end position="182"/>
    </location>
</feature>
<evidence type="ECO:0000313" key="3">
    <source>
        <dbReference type="EMBL" id="UOO82928.1"/>
    </source>
</evidence>
<evidence type="ECO:0000256" key="1">
    <source>
        <dbReference type="SAM" id="MobiDB-lite"/>
    </source>
</evidence>
<dbReference type="PANTHER" id="PTHR30441:SF4">
    <property type="entry name" value="PROTEIN ASMA"/>
    <property type="match status" value="1"/>
</dbReference>
<dbReference type="InterPro" id="IPR052894">
    <property type="entry name" value="AsmA-related"/>
</dbReference>
<proteinExistence type="predicted"/>
<evidence type="ECO:0000313" key="4">
    <source>
        <dbReference type="Proteomes" id="UP000829817"/>
    </source>
</evidence>
<name>A0ABY4DVS2_9NEIS</name>
<dbReference type="PANTHER" id="PTHR30441">
    <property type="entry name" value="DUF748 DOMAIN-CONTAINING PROTEIN"/>
    <property type="match status" value="1"/>
</dbReference>
<protein>
    <submittedName>
        <fullName evidence="3">AsmA family protein</fullName>
    </submittedName>
</protein>
<dbReference type="InterPro" id="IPR007844">
    <property type="entry name" value="AsmA"/>
</dbReference>
<sequence>MALILAVLSLYLTLHQLFSPERLHALADDAVAGSGRSVRFSSNIGRSWLPRPTATLHNVVITKPGSAAAAVMVKEMRIGISWSSLWQARPEIEKWQLRQAEIELLHDSDGRWSLQDLWQSHTDTAAPGRLSVSDSRINIHLPERSYYLNDFYTDIGNDSNEGRPFSSRGTLQSHTSAPAAWSAEGSLQQNNGIWRIPQLHLQADSAIHGQPFSLNSESSLSWQPSAQTLTLQNIRLRADSPFHNLHLTAESPAATWANRHLNIGKINAVYTAGNESAHWNGSLALGRISLRPSIAAIDEFEINNNLQSSSRQTTFNLSGAATWQKNQQLRADIKLTTLQDNLGKAADPRFNSQLAGTFTLEHNGSWQTGLQGLFDRQPAALNAAYTPNPHGTPTLSGRLNLHKLALAPYWQDLQAQSGSLYPALLLHEKAPVIDTEITIGSLSMPGLQFDNLSSHLFANRERITLSGFRAGLYGGITEGGISMANTNPISYHLQQNAAGVHIRALLQDLFAYSSISGNGNAVIDLTARGSNRSELTRSLNGSLQLTVSDGAWLGIDFDNILQRASNAAAIGSGRTDVQTPFSRFSMLSHIENGIDYHENVELISPRLEIRSSGRTDLASQTLSENLFIHNARNRQAKPIPLTISGPIDNPSVTIDFQRLTYGMSTPEERRRALAETLREQWQWLNPRNSGTP</sequence>
<accession>A0ABY4DVS2</accession>
<organism evidence="3 4">
    <name type="scientific">Uruburuella testudinis</name>
    <dbReference type="NCBI Taxonomy" id="1282863"/>
    <lineage>
        <taxon>Bacteria</taxon>
        <taxon>Pseudomonadati</taxon>
        <taxon>Pseudomonadota</taxon>
        <taxon>Betaproteobacteria</taxon>
        <taxon>Neisseriales</taxon>
        <taxon>Neisseriaceae</taxon>
        <taxon>Uruburuella</taxon>
    </lineage>
</organism>
<dbReference type="EMBL" id="CP091508">
    <property type="protein sequence ID" value="UOO82928.1"/>
    <property type="molecule type" value="Genomic_DNA"/>
</dbReference>
<reference evidence="3 4" key="1">
    <citation type="journal article" date="2022" name="Res Sq">
        <title>Evolution of multicellular longitudinally dividing oral cavity symbionts (Neisseriaceae).</title>
        <authorList>
            <person name="Nyongesa S."/>
            <person name="Weber P."/>
            <person name="Bernet E."/>
            <person name="Pullido F."/>
            <person name="Nieckarz M."/>
            <person name="Delaby M."/>
            <person name="Nieves C."/>
            <person name="Viehboeck T."/>
            <person name="Krause N."/>
            <person name="Rivera-Millot A."/>
            <person name="Nakamura A."/>
            <person name="Vischer N."/>
            <person name="VanNieuwenhze M."/>
            <person name="Brun Y."/>
            <person name="Cava F."/>
            <person name="Bulgheresi S."/>
            <person name="Veyrier F."/>
        </authorList>
    </citation>
    <scope>NUCLEOTIDE SEQUENCE [LARGE SCALE GENOMIC DNA]</scope>
    <source>
        <strain evidence="3 4">CCUG 63373m</strain>
    </source>
</reference>